<proteinExistence type="predicted"/>
<reference evidence="1 2" key="1">
    <citation type="submission" date="2020-04" db="EMBL/GenBank/DDBJ databases">
        <title>Molecular characterization of pseudomonads from Agaricus bisporus reveal novel blotch 2 pathogens in Western Europe.</title>
        <authorList>
            <person name="Taparia T."/>
            <person name="Krijger M."/>
            <person name="Haynes E."/>
            <person name="Elpinstone J.G."/>
            <person name="Noble R."/>
            <person name="Van Der Wolf J."/>
        </authorList>
    </citation>
    <scope>NUCLEOTIDE SEQUENCE [LARGE SCALE GENOMIC DNA]</scope>
    <source>
        <strain evidence="1 2">F1001</strain>
    </source>
</reference>
<dbReference type="AlphaFoldDB" id="A0A7Y7WD14"/>
<evidence type="ECO:0000313" key="2">
    <source>
        <dbReference type="Proteomes" id="UP000582981"/>
    </source>
</evidence>
<protein>
    <submittedName>
        <fullName evidence="1">Uncharacterized protein</fullName>
    </submittedName>
</protein>
<dbReference type="RefSeq" id="WP_100938646.1">
    <property type="nucleotide sequence ID" value="NZ_JACAPU010000013.1"/>
</dbReference>
<sequence length="74" mass="7734">MKLEVARGLFLVSALAVASLALVVWEQPGPQVLTAAVGSGHCPLPRVAKAADAKPDHDLLLFMFGLSQGLKPQS</sequence>
<dbReference type="EMBL" id="JACAPU010000013">
    <property type="protein sequence ID" value="NWB47077.1"/>
    <property type="molecule type" value="Genomic_DNA"/>
</dbReference>
<organism evidence="1 2">
    <name type="scientific">Pseudomonas gingeri</name>
    <dbReference type="NCBI Taxonomy" id="117681"/>
    <lineage>
        <taxon>Bacteria</taxon>
        <taxon>Pseudomonadati</taxon>
        <taxon>Pseudomonadota</taxon>
        <taxon>Gammaproteobacteria</taxon>
        <taxon>Pseudomonadales</taxon>
        <taxon>Pseudomonadaceae</taxon>
        <taxon>Pseudomonas</taxon>
    </lineage>
</organism>
<accession>A0A7Y7WD14</accession>
<gene>
    <name evidence="1" type="ORF">HX829_11275</name>
</gene>
<evidence type="ECO:0000313" key="1">
    <source>
        <dbReference type="EMBL" id="NWB47077.1"/>
    </source>
</evidence>
<comment type="caution">
    <text evidence="1">The sequence shown here is derived from an EMBL/GenBank/DDBJ whole genome shotgun (WGS) entry which is preliminary data.</text>
</comment>
<dbReference type="Proteomes" id="UP000582981">
    <property type="component" value="Unassembled WGS sequence"/>
</dbReference>
<name>A0A7Y7WD14_9PSED</name>